<keyword evidence="3" id="KW-0001">2Fe-2S</keyword>
<keyword evidence="4" id="KW-0479">Metal-binding</keyword>
<dbReference type="RefSeq" id="WP_344242759.1">
    <property type="nucleotide sequence ID" value="NZ_BAAAHH010000018.1"/>
</dbReference>
<dbReference type="PANTHER" id="PTHR47354">
    <property type="entry name" value="NADH OXIDOREDUCTASE HCR"/>
    <property type="match status" value="1"/>
</dbReference>
<dbReference type="InterPro" id="IPR006058">
    <property type="entry name" value="2Fe2S_fd_BS"/>
</dbReference>
<dbReference type="InterPro" id="IPR001709">
    <property type="entry name" value="Flavoprot_Pyr_Nucl_cyt_Rdtase"/>
</dbReference>
<dbReference type="InterPro" id="IPR008333">
    <property type="entry name" value="Cbr1-like_FAD-bd_dom"/>
</dbReference>
<dbReference type="Pfam" id="PF00175">
    <property type="entry name" value="NAD_binding_1"/>
    <property type="match status" value="1"/>
</dbReference>
<dbReference type="PANTHER" id="PTHR47354:SF8">
    <property type="entry name" value="1,2-PHENYLACETYL-COA EPOXIDASE, SUBUNIT E"/>
    <property type="match status" value="1"/>
</dbReference>
<comment type="caution">
    <text evidence="11">The sequence shown here is derived from an EMBL/GenBank/DDBJ whole genome shotgun (WGS) entry which is preliminary data.</text>
</comment>
<reference evidence="11 12" key="1">
    <citation type="journal article" date="2019" name="Int. J. Syst. Evol. Microbiol.">
        <title>The Global Catalogue of Microorganisms (GCM) 10K type strain sequencing project: providing services to taxonomists for standard genome sequencing and annotation.</title>
        <authorList>
            <consortium name="The Broad Institute Genomics Platform"/>
            <consortium name="The Broad Institute Genome Sequencing Center for Infectious Disease"/>
            <person name="Wu L."/>
            <person name="Ma J."/>
        </authorList>
    </citation>
    <scope>NUCLEOTIDE SEQUENCE [LARGE SCALE GENOMIC DNA]</scope>
    <source>
        <strain evidence="11 12">JCM 10696</strain>
    </source>
</reference>
<dbReference type="InterPro" id="IPR050415">
    <property type="entry name" value="MRET"/>
</dbReference>
<dbReference type="CDD" id="cd00207">
    <property type="entry name" value="fer2"/>
    <property type="match status" value="1"/>
</dbReference>
<dbReference type="PROSITE" id="PS51085">
    <property type="entry name" value="2FE2S_FER_2"/>
    <property type="match status" value="1"/>
</dbReference>
<evidence type="ECO:0000259" key="9">
    <source>
        <dbReference type="PROSITE" id="PS51085"/>
    </source>
</evidence>
<dbReference type="PRINTS" id="PR00410">
    <property type="entry name" value="PHEHYDRXLASE"/>
</dbReference>
<feature type="domain" description="FAD-binding FR-type" evidence="10">
    <location>
        <begin position="4"/>
        <end position="110"/>
    </location>
</feature>
<comment type="cofactor">
    <cofactor evidence="1">
        <name>FAD</name>
        <dbReference type="ChEBI" id="CHEBI:57692"/>
    </cofactor>
</comment>
<evidence type="ECO:0000256" key="8">
    <source>
        <dbReference type="ARBA" id="ARBA00023014"/>
    </source>
</evidence>
<evidence type="ECO:0000256" key="3">
    <source>
        <dbReference type="ARBA" id="ARBA00022714"/>
    </source>
</evidence>
<dbReference type="InterPro" id="IPR012675">
    <property type="entry name" value="Beta-grasp_dom_sf"/>
</dbReference>
<organism evidence="11 12">
    <name type="scientific">Actinocorallia libanotica</name>
    <dbReference type="NCBI Taxonomy" id="46162"/>
    <lineage>
        <taxon>Bacteria</taxon>
        <taxon>Bacillati</taxon>
        <taxon>Actinomycetota</taxon>
        <taxon>Actinomycetes</taxon>
        <taxon>Streptosporangiales</taxon>
        <taxon>Thermomonosporaceae</taxon>
        <taxon>Actinocorallia</taxon>
    </lineage>
</organism>
<dbReference type="Pfam" id="PF00111">
    <property type="entry name" value="Fer2"/>
    <property type="match status" value="1"/>
</dbReference>
<dbReference type="Proteomes" id="UP001500665">
    <property type="component" value="Unassembled WGS sequence"/>
</dbReference>
<keyword evidence="5" id="KW-0274">FAD</keyword>
<gene>
    <name evidence="11" type="ORF">GCM10009550_43780</name>
</gene>
<dbReference type="SUPFAM" id="SSF52343">
    <property type="entry name" value="Ferredoxin reductase-like, C-terminal NADP-linked domain"/>
    <property type="match status" value="1"/>
</dbReference>
<evidence type="ECO:0000313" key="12">
    <source>
        <dbReference type="Proteomes" id="UP001500665"/>
    </source>
</evidence>
<dbReference type="InterPro" id="IPR001433">
    <property type="entry name" value="OxRdtase_FAD/NAD-bd"/>
</dbReference>
<proteinExistence type="predicted"/>
<evidence type="ECO:0000256" key="2">
    <source>
        <dbReference type="ARBA" id="ARBA00022630"/>
    </source>
</evidence>
<dbReference type="InterPro" id="IPR017927">
    <property type="entry name" value="FAD-bd_FR_type"/>
</dbReference>
<dbReference type="EMBL" id="BAAAHH010000018">
    <property type="protein sequence ID" value="GAA0957029.1"/>
    <property type="molecule type" value="Genomic_DNA"/>
</dbReference>
<dbReference type="CDD" id="cd06214">
    <property type="entry name" value="PA_degradation_oxidoreductase_like"/>
    <property type="match status" value="1"/>
</dbReference>
<sequence length="346" mass="36543">MSETSACTLTVLDVVEETADARSLILGVPEELGDRFDYRPGQFLTLRIPGAEGRGSARCYSLASAPGVDPDLKVTVKRVDGGVGSNWICDNVRPGQTIEVLPPAGVFTPERLNGDLLLFAGGSGITPVISIVKAVLAQPEGTVVLCYANRDESSVIFSAELRELAARAPGRLQVIHLLESVQGLPTADALAALAAPFAGRDAAFVCGPAPFMEAVAEALGRAGMPKQKIVLERFHSLSGDPFAEREPVPEADGDTGAAKLSVTLNGNVHEFRWPAETKLLDLLLARGLKAPYSCGEGNCAACSCRVVSGEVKMLVNDILEEEDLEEGWVLGCQSVPVTGEVEISFD</sequence>
<dbReference type="SUPFAM" id="SSF54292">
    <property type="entry name" value="2Fe-2S ferredoxin-like"/>
    <property type="match status" value="1"/>
</dbReference>
<evidence type="ECO:0000256" key="4">
    <source>
        <dbReference type="ARBA" id="ARBA00022723"/>
    </source>
</evidence>
<dbReference type="InterPro" id="IPR017938">
    <property type="entry name" value="Riboflavin_synthase-like_b-brl"/>
</dbReference>
<name>A0ABN1RGX1_9ACTN</name>
<dbReference type="InterPro" id="IPR039261">
    <property type="entry name" value="FNR_nucleotide-bd"/>
</dbReference>
<evidence type="ECO:0000256" key="5">
    <source>
        <dbReference type="ARBA" id="ARBA00022827"/>
    </source>
</evidence>
<feature type="domain" description="2Fe-2S ferredoxin-type" evidence="9">
    <location>
        <begin position="258"/>
        <end position="346"/>
    </location>
</feature>
<protein>
    <submittedName>
        <fullName evidence="11">Ferredoxin--NADP reductase</fullName>
    </submittedName>
</protein>
<keyword evidence="2" id="KW-0285">Flavoprotein</keyword>
<dbReference type="Gene3D" id="3.10.20.30">
    <property type="match status" value="1"/>
</dbReference>
<evidence type="ECO:0000313" key="11">
    <source>
        <dbReference type="EMBL" id="GAA0957029.1"/>
    </source>
</evidence>
<keyword evidence="7" id="KW-0408">Iron</keyword>
<dbReference type="SUPFAM" id="SSF63380">
    <property type="entry name" value="Riboflavin synthase domain-like"/>
    <property type="match status" value="1"/>
</dbReference>
<keyword evidence="8" id="KW-0411">Iron-sulfur</keyword>
<dbReference type="InterPro" id="IPR036010">
    <property type="entry name" value="2Fe-2S_ferredoxin-like_sf"/>
</dbReference>
<dbReference type="PROSITE" id="PS51384">
    <property type="entry name" value="FAD_FR"/>
    <property type="match status" value="1"/>
</dbReference>
<dbReference type="Pfam" id="PF00970">
    <property type="entry name" value="FAD_binding_6"/>
    <property type="match status" value="1"/>
</dbReference>
<dbReference type="Gene3D" id="3.40.50.80">
    <property type="entry name" value="Nucleotide-binding domain of ferredoxin-NADP reductase (FNR) module"/>
    <property type="match status" value="1"/>
</dbReference>
<dbReference type="Gene3D" id="2.40.30.10">
    <property type="entry name" value="Translation factors"/>
    <property type="match status" value="1"/>
</dbReference>
<keyword evidence="12" id="KW-1185">Reference proteome</keyword>
<keyword evidence="6" id="KW-0560">Oxidoreductase</keyword>
<evidence type="ECO:0000259" key="10">
    <source>
        <dbReference type="PROSITE" id="PS51384"/>
    </source>
</evidence>
<evidence type="ECO:0000256" key="1">
    <source>
        <dbReference type="ARBA" id="ARBA00001974"/>
    </source>
</evidence>
<dbReference type="InterPro" id="IPR001041">
    <property type="entry name" value="2Fe-2S_ferredoxin-type"/>
</dbReference>
<evidence type="ECO:0000256" key="7">
    <source>
        <dbReference type="ARBA" id="ARBA00023004"/>
    </source>
</evidence>
<evidence type="ECO:0000256" key="6">
    <source>
        <dbReference type="ARBA" id="ARBA00023002"/>
    </source>
</evidence>
<dbReference type="PROSITE" id="PS00197">
    <property type="entry name" value="2FE2S_FER_1"/>
    <property type="match status" value="1"/>
</dbReference>
<dbReference type="PRINTS" id="PR00371">
    <property type="entry name" value="FPNCR"/>
</dbReference>
<accession>A0ABN1RGX1</accession>